<gene>
    <name evidence="9" type="ORF">A5810_002531</name>
</gene>
<dbReference type="AlphaFoldDB" id="A0A242BDG8"/>
<dbReference type="GO" id="GO:0016301">
    <property type="term" value="F:kinase activity"/>
    <property type="evidence" value="ECO:0007669"/>
    <property type="project" value="UniProtKB-KW"/>
</dbReference>
<evidence type="ECO:0000256" key="4">
    <source>
        <dbReference type="ARBA" id="ARBA00022597"/>
    </source>
</evidence>
<dbReference type="GO" id="GO:0008982">
    <property type="term" value="F:protein-N(PI)-phosphohistidine-sugar phosphotransferase activity"/>
    <property type="evidence" value="ECO:0007669"/>
    <property type="project" value="InterPro"/>
</dbReference>
<evidence type="ECO:0000256" key="5">
    <source>
        <dbReference type="ARBA" id="ARBA00022679"/>
    </source>
</evidence>
<dbReference type="InterPro" id="IPR004720">
    <property type="entry name" value="PTS_IIB_sorbose-sp"/>
</dbReference>
<proteinExistence type="predicted"/>
<keyword evidence="4" id="KW-0762">Sugar transport</keyword>
<evidence type="ECO:0000256" key="1">
    <source>
        <dbReference type="ARBA" id="ARBA00004496"/>
    </source>
</evidence>
<evidence type="ECO:0000256" key="2">
    <source>
        <dbReference type="ARBA" id="ARBA00022448"/>
    </source>
</evidence>
<reference evidence="9 10" key="1">
    <citation type="submission" date="2017-05" db="EMBL/GenBank/DDBJ databases">
        <title>The Genome Sequence of Enterococcus faecium 7H8_DIV0219.</title>
        <authorList>
            <consortium name="The Broad Institute Genomics Platform"/>
            <consortium name="The Broad Institute Genomic Center for Infectious Diseases"/>
            <person name="Earl A."/>
            <person name="Manson A."/>
            <person name="Schwartman J."/>
            <person name="Gilmore M."/>
            <person name="Abouelleil A."/>
            <person name="Cao P."/>
            <person name="Chapman S."/>
            <person name="Cusick C."/>
            <person name="Shea T."/>
            <person name="Young S."/>
            <person name="Neafsey D."/>
            <person name="Nusbaum C."/>
            <person name="Birren B."/>
        </authorList>
    </citation>
    <scope>NUCLEOTIDE SEQUENCE [LARGE SCALE GENOMIC DNA]</scope>
    <source>
        <strain evidence="9 10">7H8_DIV0219</strain>
    </source>
</reference>
<dbReference type="GO" id="GO:0009401">
    <property type="term" value="P:phosphoenolpyruvate-dependent sugar phosphotransferase system"/>
    <property type="evidence" value="ECO:0007669"/>
    <property type="project" value="UniProtKB-KW"/>
</dbReference>
<dbReference type="GO" id="GO:0005737">
    <property type="term" value="C:cytoplasm"/>
    <property type="evidence" value="ECO:0007669"/>
    <property type="project" value="UniProtKB-SubCell"/>
</dbReference>
<organism evidence="9 10">
    <name type="scientific">Enterococcus faecium</name>
    <name type="common">Streptococcus faecium</name>
    <dbReference type="NCBI Taxonomy" id="1352"/>
    <lineage>
        <taxon>Bacteria</taxon>
        <taxon>Bacillati</taxon>
        <taxon>Bacillota</taxon>
        <taxon>Bacilli</taxon>
        <taxon>Lactobacillales</taxon>
        <taxon>Enterococcaceae</taxon>
        <taxon>Enterococcus</taxon>
    </lineage>
</organism>
<name>A0A242BDG8_ENTFC</name>
<keyword evidence="3" id="KW-0963">Cytoplasm</keyword>
<sequence>MAIELIRIDDRLIHGQVVTTWVKQKGIEQILIINDSITNDPVQKSVFDMMAPQDVIVRTFGVEQFAEIYQKTAIKRKTLLLLTNPVDVETLLNGGVHFNYLNLGGMKFTSTRTRYTRAISLNEREKQALVNISNKGVKVSVQMIPSDKETHISELIEGEG</sequence>
<keyword evidence="2" id="KW-0813">Transport</keyword>
<keyword evidence="5" id="KW-0808">Transferase</keyword>
<dbReference type="Gene3D" id="3.40.35.10">
    <property type="entry name" value="Phosphotransferase system, sorbose subfamily IIB component"/>
    <property type="match status" value="1"/>
</dbReference>
<evidence type="ECO:0000313" key="10">
    <source>
        <dbReference type="Proteomes" id="UP000194885"/>
    </source>
</evidence>
<keyword evidence="7" id="KW-0418">Kinase</keyword>
<dbReference type="Pfam" id="PF03830">
    <property type="entry name" value="PTSIIB_sorb"/>
    <property type="match status" value="1"/>
</dbReference>
<dbReference type="EMBL" id="NGKW01000005">
    <property type="protein sequence ID" value="OTN93072.1"/>
    <property type="molecule type" value="Genomic_DNA"/>
</dbReference>
<dbReference type="SUPFAM" id="SSF52728">
    <property type="entry name" value="PTS IIb component"/>
    <property type="match status" value="1"/>
</dbReference>
<keyword evidence="6" id="KW-0598">Phosphotransferase system</keyword>
<dbReference type="Proteomes" id="UP000194885">
    <property type="component" value="Unassembled WGS sequence"/>
</dbReference>
<dbReference type="PROSITE" id="PS51101">
    <property type="entry name" value="PTS_EIIB_TYPE_4"/>
    <property type="match status" value="1"/>
</dbReference>
<dbReference type="RefSeq" id="WP_086323700.1">
    <property type="nucleotide sequence ID" value="NZ_NGKW01000005.1"/>
</dbReference>
<evidence type="ECO:0000256" key="3">
    <source>
        <dbReference type="ARBA" id="ARBA00022490"/>
    </source>
</evidence>
<evidence type="ECO:0000313" key="9">
    <source>
        <dbReference type="EMBL" id="OTN93072.1"/>
    </source>
</evidence>
<comment type="subcellular location">
    <subcellularLocation>
        <location evidence="1">Cytoplasm</location>
    </subcellularLocation>
</comment>
<accession>A0A242BDG8</accession>
<dbReference type="InterPro" id="IPR036667">
    <property type="entry name" value="PTS_IIB_sorbose-sp_sf"/>
</dbReference>
<evidence type="ECO:0000256" key="7">
    <source>
        <dbReference type="ARBA" id="ARBA00022777"/>
    </source>
</evidence>
<evidence type="ECO:0000256" key="6">
    <source>
        <dbReference type="ARBA" id="ARBA00022683"/>
    </source>
</evidence>
<feature type="domain" description="PTS EIIB type-4" evidence="8">
    <location>
        <begin position="1"/>
        <end position="160"/>
    </location>
</feature>
<comment type="caution">
    <text evidence="9">The sequence shown here is derived from an EMBL/GenBank/DDBJ whole genome shotgun (WGS) entry which is preliminary data.</text>
</comment>
<protein>
    <recommendedName>
        <fullName evidence="8">PTS EIIB type-4 domain-containing protein</fullName>
    </recommendedName>
</protein>
<evidence type="ECO:0000259" key="8">
    <source>
        <dbReference type="PROSITE" id="PS51101"/>
    </source>
</evidence>